<protein>
    <recommendedName>
        <fullName evidence="2">Reverse transcriptase domain-containing protein</fullName>
    </recommendedName>
</protein>
<proteinExistence type="predicted"/>
<dbReference type="PROSITE" id="PS50878">
    <property type="entry name" value="RT_POL"/>
    <property type="match status" value="1"/>
</dbReference>
<evidence type="ECO:0000259" key="2">
    <source>
        <dbReference type="PROSITE" id="PS50878"/>
    </source>
</evidence>
<dbReference type="Proteomes" id="UP000799421">
    <property type="component" value="Unassembled WGS sequence"/>
</dbReference>
<gene>
    <name evidence="3" type="ORF">K470DRAFT_280542</name>
</gene>
<feature type="domain" description="Reverse transcriptase" evidence="2">
    <location>
        <begin position="1"/>
        <end position="171"/>
    </location>
</feature>
<accession>A0A6A7C616</accession>
<evidence type="ECO:0000313" key="4">
    <source>
        <dbReference type="Proteomes" id="UP000799421"/>
    </source>
</evidence>
<dbReference type="InterPro" id="IPR000477">
    <property type="entry name" value="RT_dom"/>
</dbReference>
<keyword evidence="4" id="KW-1185">Reference proteome</keyword>
<evidence type="ECO:0000313" key="3">
    <source>
        <dbReference type="EMBL" id="KAF2862924.1"/>
    </source>
</evidence>
<feature type="region of interest" description="Disordered" evidence="1">
    <location>
        <begin position="292"/>
        <end position="317"/>
    </location>
</feature>
<dbReference type="PANTHER" id="PTHR33481">
    <property type="entry name" value="REVERSE TRANSCRIPTASE"/>
    <property type="match status" value="1"/>
</dbReference>
<organism evidence="3 4">
    <name type="scientific">Piedraia hortae CBS 480.64</name>
    <dbReference type="NCBI Taxonomy" id="1314780"/>
    <lineage>
        <taxon>Eukaryota</taxon>
        <taxon>Fungi</taxon>
        <taxon>Dikarya</taxon>
        <taxon>Ascomycota</taxon>
        <taxon>Pezizomycotina</taxon>
        <taxon>Dothideomycetes</taxon>
        <taxon>Dothideomycetidae</taxon>
        <taxon>Capnodiales</taxon>
        <taxon>Piedraiaceae</taxon>
        <taxon>Piedraia</taxon>
    </lineage>
</organism>
<evidence type="ECO:0000256" key="1">
    <source>
        <dbReference type="SAM" id="MobiDB-lite"/>
    </source>
</evidence>
<dbReference type="EMBL" id="MU005963">
    <property type="protein sequence ID" value="KAF2862924.1"/>
    <property type="molecule type" value="Genomic_DNA"/>
</dbReference>
<dbReference type="OrthoDB" id="3929278at2759"/>
<name>A0A6A7C616_9PEZI</name>
<feature type="compositionally biased region" description="Basic residues" evidence="1">
    <location>
        <begin position="292"/>
        <end position="301"/>
    </location>
</feature>
<dbReference type="Pfam" id="PF00078">
    <property type="entry name" value="RVT_1"/>
    <property type="match status" value="1"/>
</dbReference>
<dbReference type="AlphaFoldDB" id="A0A6A7C616"/>
<dbReference type="PANTHER" id="PTHR33481:SF1">
    <property type="entry name" value="ENDONUCLEASE_EXONUCLEASE_PHOSPHATASE DOMAIN-CONTAINING PROTEIN-RELATED"/>
    <property type="match status" value="1"/>
</dbReference>
<sequence length="317" mass="35542">MMMEAKERRPVPWNQMGARKKRLILYRTTGGYDTDGVGGCRLFRTETGRRQGSSLSPSLFLFFISDLLKVFDHVHDDIFGFGFGFVDDATLVAWRSSANDNCRLLMATHDICPAWAKCYGAKFAPDKCQIMHFPRSEGSQTTSRSKIQIQGHDAERVDSLRVLEVWLDPRLSWKDHIERAAAKGLQTFEAMARMTSSVWGPSVRSSRILYAAVIRPIMAYGSQVLAVAKGGKPIPKSSIAPLANREADIAPIDLYLQTLAMKKAVQSRTDEVTMDIKRALGQVWTAAIHIAGRRRGRRRHSNQWEKKADAARSTADT</sequence>
<reference evidence="3" key="1">
    <citation type="journal article" date="2020" name="Stud. Mycol.">
        <title>101 Dothideomycetes genomes: a test case for predicting lifestyles and emergence of pathogens.</title>
        <authorList>
            <person name="Haridas S."/>
            <person name="Albert R."/>
            <person name="Binder M."/>
            <person name="Bloem J."/>
            <person name="Labutti K."/>
            <person name="Salamov A."/>
            <person name="Andreopoulos B."/>
            <person name="Baker S."/>
            <person name="Barry K."/>
            <person name="Bills G."/>
            <person name="Bluhm B."/>
            <person name="Cannon C."/>
            <person name="Castanera R."/>
            <person name="Culley D."/>
            <person name="Daum C."/>
            <person name="Ezra D."/>
            <person name="Gonzalez J."/>
            <person name="Henrissat B."/>
            <person name="Kuo A."/>
            <person name="Liang C."/>
            <person name="Lipzen A."/>
            <person name="Lutzoni F."/>
            <person name="Magnuson J."/>
            <person name="Mondo S."/>
            <person name="Nolan M."/>
            <person name="Ohm R."/>
            <person name="Pangilinan J."/>
            <person name="Park H.-J."/>
            <person name="Ramirez L."/>
            <person name="Alfaro M."/>
            <person name="Sun H."/>
            <person name="Tritt A."/>
            <person name="Yoshinaga Y."/>
            <person name="Zwiers L.-H."/>
            <person name="Turgeon B."/>
            <person name="Goodwin S."/>
            <person name="Spatafora J."/>
            <person name="Crous P."/>
            <person name="Grigoriev I."/>
        </authorList>
    </citation>
    <scope>NUCLEOTIDE SEQUENCE</scope>
    <source>
        <strain evidence="3">CBS 480.64</strain>
    </source>
</reference>